<keyword evidence="9" id="KW-1185">Reference proteome</keyword>
<dbReference type="Pfam" id="PF25183">
    <property type="entry name" value="OMP_b-brl_4"/>
    <property type="match status" value="2"/>
</dbReference>
<evidence type="ECO:0000256" key="5">
    <source>
        <dbReference type="ARBA" id="ARBA00023136"/>
    </source>
</evidence>
<dbReference type="InterPro" id="IPR057601">
    <property type="entry name" value="Oar-like_b-barrel"/>
</dbReference>
<gene>
    <name evidence="8" type="ORF">CLV51_102832</name>
</gene>
<dbReference type="Gene3D" id="2.60.40.1120">
    <property type="entry name" value="Carboxypeptidase-like, regulatory domain"/>
    <property type="match status" value="1"/>
</dbReference>
<dbReference type="GO" id="GO:0004180">
    <property type="term" value="F:carboxypeptidase activity"/>
    <property type="evidence" value="ECO:0007669"/>
    <property type="project" value="UniProtKB-KW"/>
</dbReference>
<keyword evidence="3" id="KW-1134">Transmembrane beta strand</keyword>
<keyword evidence="8" id="KW-0645">Protease</keyword>
<dbReference type="InterPro" id="IPR008969">
    <property type="entry name" value="CarboxyPept-like_regulatory"/>
</dbReference>
<dbReference type="SUPFAM" id="SSF56935">
    <property type="entry name" value="Porins"/>
    <property type="match status" value="1"/>
</dbReference>
<dbReference type="EMBL" id="PYAW01000002">
    <property type="protein sequence ID" value="PSL47972.1"/>
    <property type="molecule type" value="Genomic_DNA"/>
</dbReference>
<keyword evidence="8" id="KW-0378">Hydrolase</keyword>
<dbReference type="GO" id="GO:0009279">
    <property type="term" value="C:cell outer membrane"/>
    <property type="evidence" value="ECO:0007669"/>
    <property type="project" value="UniProtKB-SubCell"/>
</dbReference>
<sequence>MRIHLPKYQVLVLFLWILLCGLLPGHVIAQETSGGLRGMVKDGTGQPLPGAIVVAVHTASGTTYGTATGADGRYNLPGLRVGGPYSIAIKFLGMNTETRNIPQVALGETLTLNVVLTDNTKSLSEVVVKGQKKGPAANTYGTGQNISRDQINQLPMINRSITDVTKLVPQGSKDNSFAGTNFRYNNVTIDGAINNDAIGFSPSVGGQTGTSGMPGSSTRTNPISLDAIEDIQVYIAPYDVKIGNFTGGSINAVTRAGTNEVHGAVYAYGRNASITGPDRTGTELNKKLPAAFYDYQTGFRAGFPIMKNKIFFFTNEEITRRQEPVLQVAGSPGAAAALSLQDATDIRDHSLHDLGFDPGTYGQYNSYSRSNKFFNRLDWNIGTRNQLAIRNNTIHSEAINMERDQFDFRFGSIAYKQTNNQSSTVAEFKTRFNNQVSNSFVAGYTAIHDYRDPTSDPAFPQVQIVGRTPGTTIFLGTDREAAIFNQKQRTIEITDNMVINKGAHTMTFGTHNELYKITYGFVNAWNGRVTYQSIHDFLSNNPERVQGNYNYNNNNRDYILSHPGAVFNINFYSAYAQDEYQVTDKLKFTYGLRFDYADVPQKQALSEKTQNAKTDPYLGNTYLYTPLNKIGQNYLGQIQLSPRLGFRYDWRGDQSGILRGGLGMFTSRIPFAWLGYAYYNNGDTYGAYDQKTDGNPPYVFQGNPLVHAPGSAPGIAGFAAANGQEVGNRNAGKTQIDVVDNAFKMPKVLRGSLAIDLKDQHGLKYTLEGIYTKTIKDVKFQQVNLTDNPTYMAFDTAAAFRRQPIFPGQNSLNPNLANAYEMSNTTLGYRYSLTAQVSGNFNNGFGFSGAYTYGQSKDLANGIRNSMESNWQLNQALNPNNPSLANSNFDIRHRIVVNVSYRKVWSKTFTSNFSLFITAQSGSPFTYGFVNYTPQNTPQQIGLAYIPAQGETANFFAPVYGTDGKVIASPQQQADAFDQFIDGNKYLHSRRGKFTERNEGRTPWNNNADFHFSQEICFNAGKANVSPHTLTFSLDIMNLTNLISKDLGKVYFSSNTYNSTASVGLQPYIPVRSSQGYPLYQFIDPGTPYSVDPFASRWQMQLGLRYGF</sequence>
<feature type="domain" description="TonB-dependent transporter Oar-like beta-barrel" evidence="7">
    <location>
        <begin position="253"/>
        <end position="335"/>
    </location>
</feature>
<evidence type="ECO:0000256" key="6">
    <source>
        <dbReference type="ARBA" id="ARBA00023237"/>
    </source>
</evidence>
<dbReference type="InterPro" id="IPR036942">
    <property type="entry name" value="Beta-barrel_TonB_sf"/>
</dbReference>
<protein>
    <submittedName>
        <fullName evidence="8">Carboxypeptidase family protein</fullName>
    </submittedName>
</protein>
<keyword evidence="2" id="KW-0813">Transport</keyword>
<feature type="domain" description="TonB-dependent transporter Oar-like beta-barrel" evidence="7">
    <location>
        <begin position="365"/>
        <end position="1042"/>
    </location>
</feature>
<evidence type="ECO:0000256" key="2">
    <source>
        <dbReference type="ARBA" id="ARBA00022448"/>
    </source>
</evidence>
<evidence type="ECO:0000256" key="4">
    <source>
        <dbReference type="ARBA" id="ARBA00022692"/>
    </source>
</evidence>
<evidence type="ECO:0000256" key="1">
    <source>
        <dbReference type="ARBA" id="ARBA00004571"/>
    </source>
</evidence>
<dbReference type="SUPFAM" id="SSF49464">
    <property type="entry name" value="Carboxypeptidase regulatory domain-like"/>
    <property type="match status" value="1"/>
</dbReference>
<evidence type="ECO:0000256" key="3">
    <source>
        <dbReference type="ARBA" id="ARBA00022452"/>
    </source>
</evidence>
<evidence type="ECO:0000313" key="9">
    <source>
        <dbReference type="Proteomes" id="UP000240971"/>
    </source>
</evidence>
<comment type="caution">
    <text evidence="8">The sequence shown here is derived from an EMBL/GenBank/DDBJ whole genome shotgun (WGS) entry which is preliminary data.</text>
</comment>
<dbReference type="InterPro" id="IPR039426">
    <property type="entry name" value="TonB-dep_rcpt-like"/>
</dbReference>
<proteinExistence type="predicted"/>
<evidence type="ECO:0000259" key="7">
    <source>
        <dbReference type="Pfam" id="PF25183"/>
    </source>
</evidence>
<dbReference type="RefSeq" id="WP_106528391.1">
    <property type="nucleotide sequence ID" value="NZ_PYAW01000002.1"/>
</dbReference>
<name>A0A2P8HP20_CHINA</name>
<evidence type="ECO:0000313" key="8">
    <source>
        <dbReference type="EMBL" id="PSL47972.1"/>
    </source>
</evidence>
<organism evidence="8 9">
    <name type="scientific">Chitinophaga niastensis</name>
    <dbReference type="NCBI Taxonomy" id="536980"/>
    <lineage>
        <taxon>Bacteria</taxon>
        <taxon>Pseudomonadati</taxon>
        <taxon>Bacteroidota</taxon>
        <taxon>Chitinophagia</taxon>
        <taxon>Chitinophagales</taxon>
        <taxon>Chitinophagaceae</taxon>
        <taxon>Chitinophaga</taxon>
    </lineage>
</organism>
<dbReference type="AlphaFoldDB" id="A0A2P8HP20"/>
<accession>A0A2P8HP20</accession>
<keyword evidence="5" id="KW-0472">Membrane</keyword>
<keyword evidence="4" id="KW-0812">Transmembrane</keyword>
<dbReference type="Pfam" id="PF13620">
    <property type="entry name" value="CarboxypepD_reg"/>
    <property type="match status" value="1"/>
</dbReference>
<keyword evidence="6" id="KW-0998">Cell outer membrane</keyword>
<dbReference type="PANTHER" id="PTHR30069:SF46">
    <property type="entry name" value="OAR PROTEIN"/>
    <property type="match status" value="1"/>
</dbReference>
<dbReference type="GO" id="GO:0015344">
    <property type="term" value="F:siderophore uptake transmembrane transporter activity"/>
    <property type="evidence" value="ECO:0007669"/>
    <property type="project" value="TreeGrafter"/>
</dbReference>
<dbReference type="GO" id="GO:0044718">
    <property type="term" value="P:siderophore transmembrane transport"/>
    <property type="evidence" value="ECO:0007669"/>
    <property type="project" value="TreeGrafter"/>
</dbReference>
<dbReference type="OrthoDB" id="9768147at2"/>
<keyword evidence="8" id="KW-0121">Carboxypeptidase</keyword>
<dbReference type="Proteomes" id="UP000240971">
    <property type="component" value="Unassembled WGS sequence"/>
</dbReference>
<dbReference type="PANTHER" id="PTHR30069">
    <property type="entry name" value="TONB-DEPENDENT OUTER MEMBRANE RECEPTOR"/>
    <property type="match status" value="1"/>
</dbReference>
<dbReference type="Gene3D" id="2.40.170.20">
    <property type="entry name" value="TonB-dependent receptor, beta-barrel domain"/>
    <property type="match status" value="1"/>
</dbReference>
<comment type="subcellular location">
    <subcellularLocation>
        <location evidence="1">Cell outer membrane</location>
        <topology evidence="1">Multi-pass membrane protein</topology>
    </subcellularLocation>
</comment>
<reference evidence="8 9" key="1">
    <citation type="submission" date="2018-03" db="EMBL/GenBank/DDBJ databases">
        <title>Genomic Encyclopedia of Archaeal and Bacterial Type Strains, Phase II (KMG-II): from individual species to whole genera.</title>
        <authorList>
            <person name="Goeker M."/>
        </authorList>
    </citation>
    <scope>NUCLEOTIDE SEQUENCE [LARGE SCALE GENOMIC DNA]</scope>
    <source>
        <strain evidence="8 9">DSM 24859</strain>
    </source>
</reference>